<dbReference type="EMBL" id="CADCTR010000652">
    <property type="protein sequence ID" value="CAA9254775.1"/>
    <property type="molecule type" value="Genomic_DNA"/>
</dbReference>
<dbReference type="Gene3D" id="3.40.50.300">
    <property type="entry name" value="P-loop containing nucleotide triphosphate hydrolases"/>
    <property type="match status" value="1"/>
</dbReference>
<dbReference type="PIRSF" id="PIRSF009320">
    <property type="entry name" value="Nuc_binding_HP_1000"/>
    <property type="match status" value="1"/>
</dbReference>
<dbReference type="InterPro" id="IPR050678">
    <property type="entry name" value="DNA_Partitioning_ATPase"/>
</dbReference>
<name>A0A6J4IJT0_9CHLR</name>
<dbReference type="CDD" id="cd02042">
    <property type="entry name" value="ParAB_family"/>
    <property type="match status" value="1"/>
</dbReference>
<dbReference type="InterPro" id="IPR025669">
    <property type="entry name" value="AAA_dom"/>
</dbReference>
<protein>
    <recommendedName>
        <fullName evidence="1">AAA domain-containing protein</fullName>
    </recommendedName>
</protein>
<feature type="domain" description="AAA" evidence="1">
    <location>
        <begin position="4"/>
        <end position="43"/>
    </location>
</feature>
<dbReference type="AlphaFoldDB" id="A0A6J4IJT0"/>
<accession>A0A6J4IJT0</accession>
<organism evidence="2">
    <name type="scientific">uncultured Chloroflexia bacterium</name>
    <dbReference type="NCBI Taxonomy" id="1672391"/>
    <lineage>
        <taxon>Bacteria</taxon>
        <taxon>Bacillati</taxon>
        <taxon>Chloroflexota</taxon>
        <taxon>Chloroflexia</taxon>
        <taxon>environmental samples</taxon>
    </lineage>
</organism>
<dbReference type="PANTHER" id="PTHR13696:SF96">
    <property type="entry name" value="COBQ_COBB_MIND_PARA NUCLEOTIDE BINDING DOMAIN-CONTAINING PROTEIN"/>
    <property type="match status" value="1"/>
</dbReference>
<reference evidence="2" key="1">
    <citation type="submission" date="2020-02" db="EMBL/GenBank/DDBJ databases">
        <authorList>
            <person name="Meier V. D."/>
        </authorList>
    </citation>
    <scope>NUCLEOTIDE SEQUENCE</scope>
    <source>
        <strain evidence="2">AVDCRST_MAG93</strain>
    </source>
</reference>
<evidence type="ECO:0000313" key="2">
    <source>
        <dbReference type="EMBL" id="CAA9254775.1"/>
    </source>
</evidence>
<proteinExistence type="predicted"/>
<dbReference type="Pfam" id="PF13614">
    <property type="entry name" value="AAA_31"/>
    <property type="match status" value="1"/>
</dbReference>
<sequence>MPEKVISLVNRKGGVSKTTSSVYLAMCLHTMGKPVIGIDTDPERSWLKWSDAGVIPYPVTAGDRDDLKKQVNQLEGYVVIDTPPNDGEVIYKAASISDEVIIPLAATALDVNRLASTLAIVADVEEMRNKPVGSVLLTKWANNFAISKEVETALAEQKVPLLETRIRNLTRYQGFDTPSYLEEYGKVIAELGVA</sequence>
<dbReference type="SUPFAM" id="SSF52540">
    <property type="entry name" value="P-loop containing nucleoside triphosphate hydrolases"/>
    <property type="match status" value="1"/>
</dbReference>
<dbReference type="InterPro" id="IPR027417">
    <property type="entry name" value="P-loop_NTPase"/>
</dbReference>
<dbReference type="PANTHER" id="PTHR13696">
    <property type="entry name" value="P-LOOP CONTAINING NUCLEOSIDE TRIPHOSPHATE HYDROLASE"/>
    <property type="match status" value="1"/>
</dbReference>
<gene>
    <name evidence="2" type="ORF">AVDCRST_MAG93-1912</name>
</gene>
<evidence type="ECO:0000259" key="1">
    <source>
        <dbReference type="Pfam" id="PF13614"/>
    </source>
</evidence>